<dbReference type="EMBL" id="JAHLQN010000001">
    <property type="protein sequence ID" value="MBU5627020.1"/>
    <property type="molecule type" value="Genomic_DNA"/>
</dbReference>
<evidence type="ECO:0000313" key="1">
    <source>
        <dbReference type="EMBL" id="MBU5627020.1"/>
    </source>
</evidence>
<dbReference type="Proteomes" id="UP000787672">
    <property type="component" value="Unassembled WGS sequence"/>
</dbReference>
<protein>
    <submittedName>
        <fullName evidence="1">Uncharacterized protein</fullName>
    </submittedName>
</protein>
<name>A0ABS6FAD8_9FIRM</name>
<gene>
    <name evidence="1" type="ORF">KQI82_08885</name>
</gene>
<sequence>MSEQYQVVWPSSQVHIPDVRLSPRVKDMNEAVILEFNHMHYRGVEIFPILREELKRRYPKITIIPWDTIGDFRDMRNFGGYEAEKWPGLKYFIERHHITAAVGGMGA</sequence>
<proteinExistence type="predicted"/>
<keyword evidence="2" id="KW-1185">Reference proteome</keyword>
<organism evidence="1 2">
    <name type="scientific">Dysosmobacter acutus</name>
    <dbReference type="NCBI Taxonomy" id="2841504"/>
    <lineage>
        <taxon>Bacteria</taxon>
        <taxon>Bacillati</taxon>
        <taxon>Bacillota</taxon>
        <taxon>Clostridia</taxon>
        <taxon>Eubacteriales</taxon>
        <taxon>Oscillospiraceae</taxon>
        <taxon>Dysosmobacter</taxon>
    </lineage>
</organism>
<accession>A0ABS6FAD8</accession>
<reference evidence="1 2" key="1">
    <citation type="submission" date="2021-06" db="EMBL/GenBank/DDBJ databases">
        <authorList>
            <person name="Sun Q."/>
            <person name="Li D."/>
        </authorList>
    </citation>
    <scope>NUCLEOTIDE SEQUENCE [LARGE SCALE GENOMIC DNA]</scope>
    <source>
        <strain evidence="1 2">MSJ-2</strain>
    </source>
</reference>
<evidence type="ECO:0000313" key="2">
    <source>
        <dbReference type="Proteomes" id="UP000787672"/>
    </source>
</evidence>
<comment type="caution">
    <text evidence="1">The sequence shown here is derived from an EMBL/GenBank/DDBJ whole genome shotgun (WGS) entry which is preliminary data.</text>
</comment>
<dbReference type="RefSeq" id="WP_216632430.1">
    <property type="nucleotide sequence ID" value="NZ_JAHLQN010000001.1"/>
</dbReference>